<proteinExistence type="predicted"/>
<name>A0ABS9DNX7_9ACTN</name>
<gene>
    <name evidence="3" type="ORF">L1892_21320</name>
</gene>
<dbReference type="RefSeq" id="WP_235725780.1">
    <property type="nucleotide sequence ID" value="NZ_JAKGCU010000028.1"/>
</dbReference>
<feature type="coiled-coil region" evidence="1">
    <location>
        <begin position="299"/>
        <end position="380"/>
    </location>
</feature>
<dbReference type="EMBL" id="JAKGCU010000028">
    <property type="protein sequence ID" value="MCF3940917.1"/>
    <property type="molecule type" value="Genomic_DNA"/>
</dbReference>
<comment type="caution">
    <text evidence="3">The sequence shown here is derived from an EMBL/GenBank/DDBJ whole genome shotgun (WGS) entry which is preliminary data.</text>
</comment>
<evidence type="ECO:0000256" key="2">
    <source>
        <dbReference type="SAM" id="MobiDB-lite"/>
    </source>
</evidence>
<keyword evidence="1" id="KW-0175">Coiled coil</keyword>
<keyword evidence="4" id="KW-1185">Reference proteome</keyword>
<sequence>MRDFWDARAVLAHVQQFARSRRVAPEATLAALIPRALASVDPNIVLPPVIGGAASLNMIVAMVGPSGHGKGASESAARAATNLPSIVELPIGSGEGLARTFAANSEGEQEVRAAIFSASEVDSIAAISSRTGATLPAVLRQLYSGEALGSANAQKHTRVIVPAHSYRAMVVVGVQPEAAAPLLGDTKGTAQRVFWAPVDDPDAPDVRPEEPARWNVPRTLVAGDRQTHLELPADAWHAMESHHLAKLRGENVDPLDGHKLLTRAKVAAALMVLDGRMYAISLEDWELAGVLMRRSDSVRARVEATMNDQARRANRAKARAAADREEIMAERKLQRAKEAVLRRLGRDGELATRELRHKIKADIREHLESALAELVDAEQIEEISVARGKRYRVLAGGTPVHRGTPSQKVPLSSGDVGVPDSDGVPATSGKPQVTDGVPDLDGVPPPLAFSGRRPAETPEAHNTCKVCGDPCKPTVSAHVTCLTDGGAA</sequence>
<dbReference type="Proteomes" id="UP001108089">
    <property type="component" value="Unassembled WGS sequence"/>
</dbReference>
<evidence type="ECO:0000313" key="3">
    <source>
        <dbReference type="EMBL" id="MCF3940917.1"/>
    </source>
</evidence>
<organism evidence="3 4">
    <name type="scientific">Gordonia tangerina</name>
    <dbReference type="NCBI Taxonomy" id="2911060"/>
    <lineage>
        <taxon>Bacteria</taxon>
        <taxon>Bacillati</taxon>
        <taxon>Actinomycetota</taxon>
        <taxon>Actinomycetes</taxon>
        <taxon>Mycobacteriales</taxon>
        <taxon>Gordoniaceae</taxon>
        <taxon>Gordonia</taxon>
    </lineage>
</organism>
<evidence type="ECO:0000313" key="4">
    <source>
        <dbReference type="Proteomes" id="UP001108089"/>
    </source>
</evidence>
<evidence type="ECO:0000256" key="1">
    <source>
        <dbReference type="SAM" id="Coils"/>
    </source>
</evidence>
<protein>
    <submittedName>
        <fullName evidence="3">Uncharacterized protein</fullName>
    </submittedName>
</protein>
<accession>A0ABS9DNX7</accession>
<feature type="region of interest" description="Disordered" evidence="2">
    <location>
        <begin position="396"/>
        <end position="441"/>
    </location>
</feature>
<reference evidence="3" key="1">
    <citation type="submission" date="2022-01" db="EMBL/GenBank/DDBJ databases">
        <title>Gordonia xiamenensis sp. nov., isolated from surface seawater in Xiamen.</title>
        <authorList>
            <person name="He Y.F."/>
        </authorList>
    </citation>
    <scope>NUCLEOTIDE SEQUENCE</scope>
    <source>
        <strain evidence="3">GW1C4-4</strain>
    </source>
</reference>